<evidence type="ECO:0000256" key="8">
    <source>
        <dbReference type="ARBA" id="ARBA00022777"/>
    </source>
</evidence>
<dbReference type="PROSITE" id="PS50851">
    <property type="entry name" value="CHEW"/>
    <property type="match status" value="1"/>
</dbReference>
<evidence type="ECO:0000313" key="17">
    <source>
        <dbReference type="EMBL" id="RED54075.1"/>
    </source>
</evidence>
<evidence type="ECO:0000256" key="9">
    <source>
        <dbReference type="ARBA" id="ARBA00022840"/>
    </source>
</evidence>
<dbReference type="EC" id="2.7.13.3" evidence="2"/>
<dbReference type="RefSeq" id="WP_115935161.1">
    <property type="nucleotide sequence ID" value="NZ_QRDW01000001.1"/>
</dbReference>
<evidence type="ECO:0000256" key="1">
    <source>
        <dbReference type="ARBA" id="ARBA00000085"/>
    </source>
</evidence>
<feature type="modified residue" description="Phosphohistidine" evidence="12">
    <location>
        <position position="54"/>
    </location>
</feature>
<dbReference type="GO" id="GO:0005524">
    <property type="term" value="F:ATP binding"/>
    <property type="evidence" value="ECO:0007669"/>
    <property type="project" value="UniProtKB-KW"/>
</dbReference>
<dbReference type="Proteomes" id="UP000256845">
    <property type="component" value="Unassembled WGS sequence"/>
</dbReference>
<dbReference type="PANTHER" id="PTHR43395:SF10">
    <property type="entry name" value="CHEMOTAXIS PROTEIN CHEA"/>
    <property type="match status" value="1"/>
</dbReference>
<feature type="region of interest" description="Disordered" evidence="13">
    <location>
        <begin position="135"/>
        <end position="159"/>
    </location>
</feature>
<evidence type="ECO:0000256" key="10">
    <source>
        <dbReference type="ARBA" id="ARBA00023012"/>
    </source>
</evidence>
<dbReference type="CDD" id="cd00088">
    <property type="entry name" value="HPT"/>
    <property type="match status" value="1"/>
</dbReference>
<evidence type="ECO:0000256" key="3">
    <source>
        <dbReference type="ARBA" id="ARBA00021495"/>
    </source>
</evidence>
<evidence type="ECO:0000313" key="18">
    <source>
        <dbReference type="Proteomes" id="UP000256845"/>
    </source>
</evidence>
<dbReference type="PANTHER" id="PTHR43395">
    <property type="entry name" value="SENSOR HISTIDINE KINASE CHEA"/>
    <property type="match status" value="1"/>
</dbReference>
<dbReference type="SMART" id="SM01231">
    <property type="entry name" value="H-kinase_dim"/>
    <property type="match status" value="1"/>
</dbReference>
<keyword evidence="8 17" id="KW-0418">Kinase</keyword>
<accession>A0A3D9HXD4</accession>
<dbReference type="PROSITE" id="PS50894">
    <property type="entry name" value="HPT"/>
    <property type="match status" value="1"/>
</dbReference>
<dbReference type="Pfam" id="PF01627">
    <property type="entry name" value="Hpt"/>
    <property type="match status" value="1"/>
</dbReference>
<dbReference type="InterPro" id="IPR036641">
    <property type="entry name" value="HPT_dom_sf"/>
</dbReference>
<comment type="function">
    <text evidence="11">Involved in the transmission of sensory signals from the chemoreceptors to the flagellar motors. CheA is autophosphorylated; it can transfer its phosphate group to either CheB or CheY.</text>
</comment>
<keyword evidence="5 12" id="KW-0597">Phosphoprotein</keyword>
<keyword evidence="4" id="KW-0145">Chemotaxis</keyword>
<organism evidence="17 18">
    <name type="scientific">Aestuariispira insulae</name>
    <dbReference type="NCBI Taxonomy" id="1461337"/>
    <lineage>
        <taxon>Bacteria</taxon>
        <taxon>Pseudomonadati</taxon>
        <taxon>Pseudomonadota</taxon>
        <taxon>Alphaproteobacteria</taxon>
        <taxon>Rhodospirillales</taxon>
        <taxon>Kiloniellaceae</taxon>
        <taxon>Aestuariispira</taxon>
    </lineage>
</organism>
<dbReference type="GO" id="GO:0000155">
    <property type="term" value="F:phosphorelay sensor kinase activity"/>
    <property type="evidence" value="ECO:0007669"/>
    <property type="project" value="InterPro"/>
</dbReference>
<dbReference type="FunFam" id="3.30.565.10:FF:000016">
    <property type="entry name" value="Chemotaxis protein CheA, putative"/>
    <property type="match status" value="1"/>
</dbReference>
<evidence type="ECO:0000256" key="5">
    <source>
        <dbReference type="ARBA" id="ARBA00022553"/>
    </source>
</evidence>
<keyword evidence="18" id="KW-1185">Reference proteome</keyword>
<dbReference type="SUPFAM" id="SSF55874">
    <property type="entry name" value="ATPase domain of HSP90 chaperone/DNA topoisomerase II/histidine kinase"/>
    <property type="match status" value="1"/>
</dbReference>
<feature type="domain" description="Histidine kinase" evidence="14">
    <location>
        <begin position="383"/>
        <end position="565"/>
    </location>
</feature>
<dbReference type="InterPro" id="IPR004105">
    <property type="entry name" value="CheA-like_dim"/>
</dbReference>
<dbReference type="SMART" id="SM00387">
    <property type="entry name" value="HATPase_c"/>
    <property type="match status" value="1"/>
</dbReference>
<dbReference type="InterPro" id="IPR002545">
    <property type="entry name" value="CheW-lke_dom"/>
</dbReference>
<dbReference type="SMART" id="SM00073">
    <property type="entry name" value="HPT"/>
    <property type="match status" value="1"/>
</dbReference>
<dbReference type="FunFam" id="2.30.30.40:FF:000048">
    <property type="entry name" value="Chemotaxis protein CheA, putative"/>
    <property type="match status" value="1"/>
</dbReference>
<evidence type="ECO:0000259" key="15">
    <source>
        <dbReference type="PROSITE" id="PS50851"/>
    </source>
</evidence>
<dbReference type="OrthoDB" id="9803176at2"/>
<dbReference type="Gene3D" id="2.30.30.40">
    <property type="entry name" value="SH3 Domains"/>
    <property type="match status" value="1"/>
</dbReference>
<feature type="compositionally biased region" description="Acidic residues" evidence="13">
    <location>
        <begin position="139"/>
        <end position="158"/>
    </location>
</feature>
<dbReference type="Pfam" id="PF01584">
    <property type="entry name" value="CheW"/>
    <property type="match status" value="1"/>
</dbReference>
<dbReference type="AlphaFoldDB" id="A0A3D9HXD4"/>
<comment type="caution">
    <text evidence="17">The sequence shown here is derived from an EMBL/GenBank/DDBJ whole genome shotgun (WGS) entry which is preliminary data.</text>
</comment>
<dbReference type="Gene3D" id="1.20.120.160">
    <property type="entry name" value="HPT domain"/>
    <property type="match status" value="1"/>
</dbReference>
<evidence type="ECO:0000256" key="11">
    <source>
        <dbReference type="ARBA" id="ARBA00035100"/>
    </source>
</evidence>
<dbReference type="InterPro" id="IPR005467">
    <property type="entry name" value="His_kinase_dom"/>
</dbReference>
<keyword evidence="6" id="KW-0808">Transferase</keyword>
<dbReference type="InterPro" id="IPR008207">
    <property type="entry name" value="Sig_transdc_His_kin_Hpt_dom"/>
</dbReference>
<dbReference type="GO" id="GO:0005737">
    <property type="term" value="C:cytoplasm"/>
    <property type="evidence" value="ECO:0007669"/>
    <property type="project" value="InterPro"/>
</dbReference>
<keyword evidence="7" id="KW-0547">Nucleotide-binding</keyword>
<dbReference type="GO" id="GO:0006935">
    <property type="term" value="P:chemotaxis"/>
    <property type="evidence" value="ECO:0007669"/>
    <property type="project" value="UniProtKB-KW"/>
</dbReference>
<dbReference type="Pfam" id="PF02518">
    <property type="entry name" value="HATPase_c"/>
    <property type="match status" value="1"/>
</dbReference>
<keyword evidence="10" id="KW-0902">Two-component regulatory system</keyword>
<evidence type="ECO:0000256" key="12">
    <source>
        <dbReference type="PROSITE-ProRule" id="PRU00110"/>
    </source>
</evidence>
<evidence type="ECO:0000256" key="7">
    <source>
        <dbReference type="ARBA" id="ARBA00022741"/>
    </source>
</evidence>
<keyword evidence="9" id="KW-0067">ATP-binding</keyword>
<gene>
    <name evidence="17" type="ORF">DFP90_101878</name>
</gene>
<name>A0A3D9HXD4_9PROT</name>
<dbReference type="InterPro" id="IPR036097">
    <property type="entry name" value="HisK_dim/P_sf"/>
</dbReference>
<dbReference type="Gene3D" id="3.30.565.10">
    <property type="entry name" value="Histidine kinase-like ATPase, C-terminal domain"/>
    <property type="match status" value="1"/>
</dbReference>
<evidence type="ECO:0000259" key="16">
    <source>
        <dbReference type="PROSITE" id="PS50894"/>
    </source>
</evidence>
<dbReference type="EMBL" id="QRDW01000001">
    <property type="protein sequence ID" value="RED54075.1"/>
    <property type="molecule type" value="Genomic_DNA"/>
</dbReference>
<reference evidence="17 18" key="1">
    <citation type="submission" date="2018-07" db="EMBL/GenBank/DDBJ databases">
        <title>Genomic Encyclopedia of Type Strains, Phase III (KMG-III): the genomes of soil and plant-associated and newly described type strains.</title>
        <authorList>
            <person name="Whitman W."/>
        </authorList>
    </citation>
    <scope>NUCLEOTIDE SEQUENCE [LARGE SCALE GENOMIC DNA]</scope>
    <source>
        <strain evidence="17 18">CECT 8488</strain>
    </source>
</reference>
<dbReference type="SMART" id="SM00260">
    <property type="entry name" value="CheW"/>
    <property type="match status" value="1"/>
</dbReference>
<evidence type="ECO:0000259" key="14">
    <source>
        <dbReference type="PROSITE" id="PS50109"/>
    </source>
</evidence>
<dbReference type="PRINTS" id="PR00344">
    <property type="entry name" value="BCTRLSENSOR"/>
</dbReference>
<comment type="catalytic activity">
    <reaction evidence="1">
        <text>ATP + protein L-histidine = ADP + protein N-phospho-L-histidine.</text>
        <dbReference type="EC" id="2.7.13.3"/>
    </reaction>
</comment>
<evidence type="ECO:0000256" key="2">
    <source>
        <dbReference type="ARBA" id="ARBA00012438"/>
    </source>
</evidence>
<feature type="domain" description="CheW-like" evidence="15">
    <location>
        <begin position="567"/>
        <end position="703"/>
    </location>
</feature>
<dbReference type="InterPro" id="IPR003594">
    <property type="entry name" value="HATPase_dom"/>
</dbReference>
<dbReference type="SUPFAM" id="SSF47226">
    <property type="entry name" value="Histidine-containing phosphotransfer domain, HPT domain"/>
    <property type="match status" value="1"/>
</dbReference>
<dbReference type="InterPro" id="IPR036061">
    <property type="entry name" value="CheW-like_dom_sf"/>
</dbReference>
<evidence type="ECO:0000256" key="13">
    <source>
        <dbReference type="SAM" id="MobiDB-lite"/>
    </source>
</evidence>
<sequence>MSDAGDFDLEQFKITYFEECVELLADAETRLNNVQQSIGNVDVEDLHAIFRAVHSVKGGGGAFNFTQLVNFAHIYETLLDLMREGHVAVTDEVVSLMLSATDVLNNLVNAAREGHDLPEEAWADIAVELEALSGVTPSEDGDDEDHGGDDEPEGDDGAESGLKQFEVLLKPDVHLLQYANEPLLLIRELSSLGELETEIDLSKLPTLDKLKPDEIYLSWRFVLTTEKGEADIREVFEFVEDDCEITVTLLKADDVEQEISDAPVSDEASDESVAQAPAAVPDKPAGVPEKAKPAQAPATAAAAAPAGGAATASAKISSIRVDLERVDRLVNMVGELVITQAMLHQQSADLPAEFSQIMARGFEDLGMHTRELQESVMAIRMQPVKSVFARMPRLVREVSTKLGKKVDLVTSGENTEVDKTVIELLADPLTHMIRNSLDHGIETPSERAQTDKPERAKIHLSAEHRSGRILIDVADDGRGINRDRVYAKAVENGVIQADTNLTPEQIDELIFMPGFSTAEAVTDLSGRGVGMDVVRRNVTNLGGRISVTSQPGQGSRFTMSLPLTLAVLDGMITAVGTEKFVIPLTSIVESIRPTRDSLKHLSTGAQVVSVRGDYIPIVHLHRVFGLKTDITDPCKGLVVLVEVEGGQHVGIMVDELLGQQQVVIKSLETNYDPVAGVSAATILGNGRVALILDLDGLYSMGTEARNLPPLELEDASVMTTEQV</sequence>
<dbReference type="Pfam" id="PF02895">
    <property type="entry name" value="H-kinase_dim"/>
    <property type="match status" value="1"/>
</dbReference>
<dbReference type="InterPro" id="IPR036890">
    <property type="entry name" value="HATPase_C_sf"/>
</dbReference>
<protein>
    <recommendedName>
        <fullName evidence="3">Chemotaxis protein CheA</fullName>
        <ecNumber evidence="2">2.7.13.3</ecNumber>
    </recommendedName>
</protein>
<dbReference type="InterPro" id="IPR004358">
    <property type="entry name" value="Sig_transdc_His_kin-like_C"/>
</dbReference>
<dbReference type="Gene3D" id="1.10.287.560">
    <property type="entry name" value="Histidine kinase CheA-like, homodimeric domain"/>
    <property type="match status" value="1"/>
</dbReference>
<feature type="region of interest" description="Disordered" evidence="13">
    <location>
        <begin position="259"/>
        <end position="299"/>
    </location>
</feature>
<dbReference type="PROSITE" id="PS50109">
    <property type="entry name" value="HIS_KIN"/>
    <property type="match status" value="1"/>
</dbReference>
<feature type="domain" description="HPt" evidence="16">
    <location>
        <begin position="5"/>
        <end position="111"/>
    </location>
</feature>
<evidence type="ECO:0000256" key="6">
    <source>
        <dbReference type="ARBA" id="ARBA00022679"/>
    </source>
</evidence>
<dbReference type="InterPro" id="IPR051315">
    <property type="entry name" value="Bact_Chemotaxis_CheA"/>
</dbReference>
<dbReference type="SUPFAM" id="SSF47384">
    <property type="entry name" value="Homodimeric domain of signal transducing histidine kinase"/>
    <property type="match status" value="1"/>
</dbReference>
<dbReference type="InterPro" id="IPR037006">
    <property type="entry name" value="CheA-like_homodim_sf"/>
</dbReference>
<dbReference type="CDD" id="cd00731">
    <property type="entry name" value="CheA_reg"/>
    <property type="match status" value="1"/>
</dbReference>
<dbReference type="SUPFAM" id="SSF50341">
    <property type="entry name" value="CheW-like"/>
    <property type="match status" value="1"/>
</dbReference>
<evidence type="ECO:0000256" key="4">
    <source>
        <dbReference type="ARBA" id="ARBA00022500"/>
    </source>
</evidence>
<dbReference type="CDD" id="cd16916">
    <property type="entry name" value="HATPase_CheA-like"/>
    <property type="match status" value="1"/>
</dbReference>
<proteinExistence type="predicted"/>